<protein>
    <recommendedName>
        <fullName evidence="3">thioredoxin-dependent peroxiredoxin</fullName>
        <ecNumber evidence="3">1.11.1.24</ecNumber>
    </recommendedName>
    <alternativeName>
        <fullName evidence="11">Bacterioferritin comigratory protein</fullName>
    </alternativeName>
    <alternativeName>
        <fullName evidence="9">Thioredoxin peroxidase</fullName>
    </alternativeName>
</protein>
<dbReference type="PANTHER" id="PTHR42801">
    <property type="entry name" value="THIOREDOXIN-DEPENDENT PEROXIDE REDUCTASE"/>
    <property type="match status" value="1"/>
</dbReference>
<dbReference type="PANTHER" id="PTHR42801:SF4">
    <property type="entry name" value="AHPC_TSA FAMILY PROTEIN"/>
    <property type="match status" value="1"/>
</dbReference>
<evidence type="ECO:0000256" key="7">
    <source>
        <dbReference type="ARBA" id="ARBA00023157"/>
    </source>
</evidence>
<comment type="catalytic activity">
    <reaction evidence="12">
        <text>a hydroperoxide + [thioredoxin]-dithiol = an alcohol + [thioredoxin]-disulfide + H2O</text>
        <dbReference type="Rhea" id="RHEA:62620"/>
        <dbReference type="Rhea" id="RHEA-COMP:10698"/>
        <dbReference type="Rhea" id="RHEA-COMP:10700"/>
        <dbReference type="ChEBI" id="CHEBI:15377"/>
        <dbReference type="ChEBI" id="CHEBI:29950"/>
        <dbReference type="ChEBI" id="CHEBI:30879"/>
        <dbReference type="ChEBI" id="CHEBI:35924"/>
        <dbReference type="ChEBI" id="CHEBI:50058"/>
        <dbReference type="EC" id="1.11.1.24"/>
    </reaction>
</comment>
<dbReference type="GO" id="GO:0045454">
    <property type="term" value="P:cell redox homeostasis"/>
    <property type="evidence" value="ECO:0007669"/>
    <property type="project" value="TreeGrafter"/>
</dbReference>
<dbReference type="AlphaFoldDB" id="A0A292YN64"/>
<keyword evidence="7" id="KW-1015">Disulfide bond</keyword>
<dbReference type="Gene3D" id="3.40.30.10">
    <property type="entry name" value="Glutaredoxin"/>
    <property type="match status" value="1"/>
</dbReference>
<keyword evidence="8" id="KW-0676">Redox-active center</keyword>
<comment type="subunit">
    <text evidence="2">Monomer.</text>
</comment>
<evidence type="ECO:0000256" key="9">
    <source>
        <dbReference type="ARBA" id="ARBA00032824"/>
    </source>
</evidence>
<dbReference type="EMBL" id="BDUF01000033">
    <property type="protein sequence ID" value="GAX89834.1"/>
    <property type="molecule type" value="Genomic_DNA"/>
</dbReference>
<keyword evidence="4" id="KW-0575">Peroxidase</keyword>
<evidence type="ECO:0000256" key="6">
    <source>
        <dbReference type="ARBA" id="ARBA00023002"/>
    </source>
</evidence>
<keyword evidence="5" id="KW-0049">Antioxidant</keyword>
<evidence type="ECO:0000256" key="10">
    <source>
        <dbReference type="ARBA" id="ARBA00038489"/>
    </source>
</evidence>
<comment type="similarity">
    <text evidence="10">Belongs to the peroxiredoxin family. BCP/PrxQ subfamily.</text>
</comment>
<evidence type="ECO:0000259" key="13">
    <source>
        <dbReference type="Pfam" id="PF00578"/>
    </source>
</evidence>
<dbReference type="InterPro" id="IPR036249">
    <property type="entry name" value="Thioredoxin-like_sf"/>
</dbReference>
<evidence type="ECO:0000313" key="15">
    <source>
        <dbReference type="Proteomes" id="UP000217785"/>
    </source>
</evidence>
<feature type="domain" description="Alkyl hydroperoxide reductase subunit C/ Thiol specific antioxidant" evidence="13">
    <location>
        <begin position="2"/>
        <end position="84"/>
    </location>
</feature>
<name>A0A292YN64_9BACL</name>
<dbReference type="GO" id="GO:0034599">
    <property type="term" value="P:cellular response to oxidative stress"/>
    <property type="evidence" value="ECO:0007669"/>
    <property type="project" value="TreeGrafter"/>
</dbReference>
<evidence type="ECO:0000256" key="1">
    <source>
        <dbReference type="ARBA" id="ARBA00003330"/>
    </source>
</evidence>
<dbReference type="GO" id="GO:0008379">
    <property type="term" value="F:thioredoxin peroxidase activity"/>
    <property type="evidence" value="ECO:0007669"/>
    <property type="project" value="TreeGrafter"/>
</dbReference>
<dbReference type="InterPro" id="IPR050924">
    <property type="entry name" value="Peroxiredoxin_BCP/PrxQ"/>
</dbReference>
<evidence type="ECO:0000256" key="8">
    <source>
        <dbReference type="ARBA" id="ARBA00023284"/>
    </source>
</evidence>
<comment type="caution">
    <text evidence="14">The sequence shown here is derived from an EMBL/GenBank/DDBJ whole genome shotgun (WGS) entry which is preliminary data.</text>
</comment>
<dbReference type="GO" id="GO:0005737">
    <property type="term" value="C:cytoplasm"/>
    <property type="evidence" value="ECO:0007669"/>
    <property type="project" value="TreeGrafter"/>
</dbReference>
<dbReference type="InterPro" id="IPR000866">
    <property type="entry name" value="AhpC/TSA"/>
</dbReference>
<evidence type="ECO:0000256" key="12">
    <source>
        <dbReference type="ARBA" id="ARBA00049091"/>
    </source>
</evidence>
<evidence type="ECO:0000256" key="4">
    <source>
        <dbReference type="ARBA" id="ARBA00022559"/>
    </source>
</evidence>
<dbReference type="Proteomes" id="UP000217785">
    <property type="component" value="Unassembled WGS sequence"/>
</dbReference>
<dbReference type="FunFam" id="3.40.30.10:FF:000007">
    <property type="entry name" value="Thioredoxin-dependent thiol peroxidase"/>
    <property type="match status" value="1"/>
</dbReference>
<dbReference type="SUPFAM" id="SSF52833">
    <property type="entry name" value="Thioredoxin-like"/>
    <property type="match status" value="1"/>
</dbReference>
<evidence type="ECO:0000256" key="2">
    <source>
        <dbReference type="ARBA" id="ARBA00011245"/>
    </source>
</evidence>
<gene>
    <name evidence="14" type="ORF">EFBL_1459</name>
</gene>
<proteinExistence type="inferred from homology"/>
<keyword evidence="6" id="KW-0560">Oxidoreductase</keyword>
<comment type="function">
    <text evidence="1">Thiol-specific peroxidase that catalyzes the reduction of hydrogen peroxide and organic hydroperoxides to water and alcohols, respectively. Plays a role in cell protection against oxidative stress by detoxifying peroxides and as sensor of hydrogen peroxide-mediated signaling events.</text>
</comment>
<reference evidence="15" key="1">
    <citation type="submission" date="2017-07" db="EMBL/GenBank/DDBJ databases">
        <title>Draft genome sequence of Effusibacillus lacus strain skLN1.</title>
        <authorList>
            <person name="Watanabe M."/>
            <person name="Kojima H."/>
            <person name="Fukui M."/>
        </authorList>
    </citation>
    <scope>NUCLEOTIDE SEQUENCE [LARGE SCALE GENOMIC DNA]</scope>
    <source>
        <strain evidence="15">skLN1</strain>
    </source>
</reference>
<sequence>MDFKAHLQGFEDAGAVILGVSPDSIKSHEKFIAKHELPFALLSDEEHKLAEAYGVWVEKNMYGKKYMGIERSTFVIDREGIIRKIYPKVKVKGHAEEVLEFVKTL</sequence>
<evidence type="ECO:0000313" key="14">
    <source>
        <dbReference type="EMBL" id="GAX89834.1"/>
    </source>
</evidence>
<dbReference type="Pfam" id="PF00578">
    <property type="entry name" value="AhpC-TSA"/>
    <property type="match status" value="1"/>
</dbReference>
<dbReference type="CDD" id="cd03017">
    <property type="entry name" value="PRX_BCP"/>
    <property type="match status" value="1"/>
</dbReference>
<organism evidence="14 15">
    <name type="scientific">Effusibacillus lacus</name>
    <dbReference type="NCBI Taxonomy" id="1348429"/>
    <lineage>
        <taxon>Bacteria</taxon>
        <taxon>Bacillati</taxon>
        <taxon>Bacillota</taxon>
        <taxon>Bacilli</taxon>
        <taxon>Bacillales</taxon>
        <taxon>Alicyclobacillaceae</taxon>
        <taxon>Effusibacillus</taxon>
    </lineage>
</organism>
<keyword evidence="15" id="KW-1185">Reference proteome</keyword>
<evidence type="ECO:0000256" key="3">
    <source>
        <dbReference type="ARBA" id="ARBA00013017"/>
    </source>
</evidence>
<dbReference type="EC" id="1.11.1.24" evidence="3"/>
<accession>A0A292YN64</accession>
<evidence type="ECO:0000256" key="5">
    <source>
        <dbReference type="ARBA" id="ARBA00022862"/>
    </source>
</evidence>
<evidence type="ECO:0000256" key="11">
    <source>
        <dbReference type="ARBA" id="ARBA00041373"/>
    </source>
</evidence>